<name>A0A0G3BHH6_9BURK</name>
<keyword evidence="2" id="KW-1185">Reference proteome</keyword>
<dbReference type="KEGG" id="pbh:AAW51_2096"/>
<accession>A0A0G3BHH6</accession>
<dbReference type="EMBL" id="CP011371">
    <property type="protein sequence ID" value="AKJ28787.1"/>
    <property type="molecule type" value="Genomic_DNA"/>
</dbReference>
<dbReference type="Proteomes" id="UP000035352">
    <property type="component" value="Chromosome"/>
</dbReference>
<dbReference type="AlphaFoldDB" id="A0A0G3BHH6"/>
<evidence type="ECO:0000313" key="1">
    <source>
        <dbReference type="EMBL" id="AKJ28787.1"/>
    </source>
</evidence>
<protein>
    <submittedName>
        <fullName evidence="1">Uncharacterized protein</fullName>
    </submittedName>
</protein>
<proteinExistence type="predicted"/>
<dbReference type="STRING" id="413882.AAW51_2096"/>
<gene>
    <name evidence="1" type="ORF">AAW51_2096</name>
</gene>
<organism evidence="1 2">
    <name type="scientific">Caldimonas brevitalea</name>
    <dbReference type="NCBI Taxonomy" id="413882"/>
    <lineage>
        <taxon>Bacteria</taxon>
        <taxon>Pseudomonadati</taxon>
        <taxon>Pseudomonadota</taxon>
        <taxon>Betaproteobacteria</taxon>
        <taxon>Burkholderiales</taxon>
        <taxon>Sphaerotilaceae</taxon>
        <taxon>Caldimonas</taxon>
    </lineage>
</organism>
<reference evidence="1 2" key="1">
    <citation type="submission" date="2015-05" db="EMBL/GenBank/DDBJ databases">
        <authorList>
            <person name="Tang B."/>
            <person name="Yu Y."/>
        </authorList>
    </citation>
    <scope>NUCLEOTIDE SEQUENCE [LARGE SCALE GENOMIC DNA]</scope>
    <source>
        <strain evidence="1 2">DSM 7029</strain>
    </source>
</reference>
<sequence>MRDPLDALNPEEDLFWATVRSMPWVEAEEVLRARRGDTLRRMNAAQRAGNGVELSCLARLTARLNDEIHLVSQRAQRARWSAAVRAVYGDEGWAQVIQWMRAEEATG</sequence>
<evidence type="ECO:0000313" key="2">
    <source>
        <dbReference type="Proteomes" id="UP000035352"/>
    </source>
</evidence>